<evidence type="ECO:0000313" key="4">
    <source>
        <dbReference type="Proteomes" id="UP001501444"/>
    </source>
</evidence>
<feature type="transmembrane region" description="Helical" evidence="2">
    <location>
        <begin position="221"/>
        <end position="237"/>
    </location>
</feature>
<proteinExistence type="predicted"/>
<feature type="region of interest" description="Disordered" evidence="1">
    <location>
        <begin position="50"/>
        <end position="72"/>
    </location>
</feature>
<keyword evidence="2" id="KW-0812">Transmembrane</keyword>
<keyword evidence="4" id="KW-1185">Reference proteome</keyword>
<gene>
    <name evidence="3" type="ORF">GCM10010170_034230</name>
</gene>
<dbReference type="EMBL" id="BAAARV010000025">
    <property type="protein sequence ID" value="GAA2347039.1"/>
    <property type="molecule type" value="Genomic_DNA"/>
</dbReference>
<dbReference type="RefSeq" id="WP_344613371.1">
    <property type="nucleotide sequence ID" value="NZ_BAAARV010000025.1"/>
</dbReference>
<feature type="transmembrane region" description="Helical" evidence="2">
    <location>
        <begin position="196"/>
        <end position="214"/>
    </location>
</feature>
<reference evidence="3 4" key="1">
    <citation type="journal article" date="2019" name="Int. J. Syst. Evol. Microbiol.">
        <title>The Global Catalogue of Microorganisms (GCM) 10K type strain sequencing project: providing services to taxonomists for standard genome sequencing and annotation.</title>
        <authorList>
            <consortium name="The Broad Institute Genomics Platform"/>
            <consortium name="The Broad Institute Genome Sequencing Center for Infectious Disease"/>
            <person name="Wu L."/>
            <person name="Ma J."/>
        </authorList>
    </citation>
    <scope>NUCLEOTIDE SEQUENCE [LARGE SCALE GENOMIC DNA]</scope>
    <source>
        <strain evidence="3 4">JCM 3272</strain>
    </source>
</reference>
<name>A0ABN3G9W4_9ACTN</name>
<dbReference type="Proteomes" id="UP001501444">
    <property type="component" value="Unassembled WGS sequence"/>
</dbReference>
<feature type="compositionally biased region" description="Basic and acidic residues" evidence="1">
    <location>
        <begin position="52"/>
        <end position="63"/>
    </location>
</feature>
<sequence length="238" mass="26576">MTQTYRSTLGRRASARRPGHVYLYPTFRVDQAGMPCGDVENGYVGKSARPFGVRDDEHRRGKGGDPALVSPWSDLATPGSPVILESGMYTDAELDERERYWIAKLQPRYNDRGNEARGDRIRKLEARRHRDSRDVARGLTPRQWAPLRVDPVTPAKSAKWRHRRNRALTYAAVWPALTGLLWLLSAAAGLTVPGRTFPIAATGAVALQPLLRACKRRERQLIVAVITVACALLWLVTG</sequence>
<evidence type="ECO:0000313" key="3">
    <source>
        <dbReference type="EMBL" id="GAA2347039.1"/>
    </source>
</evidence>
<keyword evidence="2" id="KW-1133">Transmembrane helix</keyword>
<comment type="caution">
    <text evidence="3">The sequence shown here is derived from an EMBL/GenBank/DDBJ whole genome shotgun (WGS) entry which is preliminary data.</text>
</comment>
<evidence type="ECO:0000256" key="1">
    <source>
        <dbReference type="SAM" id="MobiDB-lite"/>
    </source>
</evidence>
<evidence type="ECO:0000256" key="2">
    <source>
        <dbReference type="SAM" id="Phobius"/>
    </source>
</evidence>
<feature type="transmembrane region" description="Helical" evidence="2">
    <location>
        <begin position="167"/>
        <end position="190"/>
    </location>
</feature>
<keyword evidence="2" id="KW-0472">Membrane</keyword>
<accession>A0ABN3G9W4</accession>
<protein>
    <submittedName>
        <fullName evidence="3">Uncharacterized protein</fullName>
    </submittedName>
</protein>
<organism evidence="3 4">
    <name type="scientific">Dactylosporangium salmoneum</name>
    <dbReference type="NCBI Taxonomy" id="53361"/>
    <lineage>
        <taxon>Bacteria</taxon>
        <taxon>Bacillati</taxon>
        <taxon>Actinomycetota</taxon>
        <taxon>Actinomycetes</taxon>
        <taxon>Micromonosporales</taxon>
        <taxon>Micromonosporaceae</taxon>
        <taxon>Dactylosporangium</taxon>
    </lineage>
</organism>